<name>A0ABV8V8U4_9GAMM</name>
<proteinExistence type="predicted"/>
<dbReference type="EMBL" id="JBHSCX010000021">
    <property type="protein sequence ID" value="MFC4364326.1"/>
    <property type="molecule type" value="Genomic_DNA"/>
</dbReference>
<keyword evidence="1" id="KW-0732">Signal</keyword>
<feature type="signal peptide" evidence="1">
    <location>
        <begin position="1"/>
        <end position="18"/>
    </location>
</feature>
<dbReference type="PROSITE" id="PS51257">
    <property type="entry name" value="PROKAR_LIPOPROTEIN"/>
    <property type="match status" value="1"/>
</dbReference>
<accession>A0ABV8V8U4</accession>
<dbReference type="Proteomes" id="UP001595840">
    <property type="component" value="Unassembled WGS sequence"/>
</dbReference>
<evidence type="ECO:0000313" key="3">
    <source>
        <dbReference type="Proteomes" id="UP001595840"/>
    </source>
</evidence>
<evidence type="ECO:0008006" key="4">
    <source>
        <dbReference type="Google" id="ProtNLM"/>
    </source>
</evidence>
<reference evidence="3" key="1">
    <citation type="journal article" date="2019" name="Int. J. Syst. Evol. Microbiol.">
        <title>The Global Catalogue of Microorganisms (GCM) 10K type strain sequencing project: providing services to taxonomists for standard genome sequencing and annotation.</title>
        <authorList>
            <consortium name="The Broad Institute Genomics Platform"/>
            <consortium name="The Broad Institute Genome Sequencing Center for Infectious Disease"/>
            <person name="Wu L."/>
            <person name="Ma J."/>
        </authorList>
    </citation>
    <scope>NUCLEOTIDE SEQUENCE [LARGE SCALE GENOMIC DNA]</scope>
    <source>
        <strain evidence="3">CECT 8570</strain>
    </source>
</reference>
<evidence type="ECO:0000256" key="1">
    <source>
        <dbReference type="SAM" id="SignalP"/>
    </source>
</evidence>
<evidence type="ECO:0000313" key="2">
    <source>
        <dbReference type="EMBL" id="MFC4364326.1"/>
    </source>
</evidence>
<protein>
    <recommendedName>
        <fullName evidence="4">Lipoprotein</fullName>
    </recommendedName>
</protein>
<organism evidence="2 3">
    <name type="scientific">Simiduia curdlanivorans</name>
    <dbReference type="NCBI Taxonomy" id="1492769"/>
    <lineage>
        <taxon>Bacteria</taxon>
        <taxon>Pseudomonadati</taxon>
        <taxon>Pseudomonadota</taxon>
        <taxon>Gammaproteobacteria</taxon>
        <taxon>Cellvibrionales</taxon>
        <taxon>Cellvibrionaceae</taxon>
        <taxon>Simiduia</taxon>
    </lineage>
</organism>
<gene>
    <name evidence="2" type="ORF">ACFOX3_18600</name>
</gene>
<comment type="caution">
    <text evidence="2">The sequence shown here is derived from an EMBL/GenBank/DDBJ whole genome shotgun (WGS) entry which is preliminary data.</text>
</comment>
<dbReference type="RefSeq" id="WP_290262273.1">
    <property type="nucleotide sequence ID" value="NZ_JAUFQG010000004.1"/>
</dbReference>
<sequence length="554" mass="63277">MLLFARLFALGLLAIALAACSDISGDPAHAFSDFPAVDQRLVYQPNDRLLNREAPIPAQCYTKTEQRYNPCYVCHQAYPKDQYRMNRLDDAALQGTYMFSEVGTKNHWQNLFEDRQDYVAQVSDSAILKYINTDNYSPLKNRLEAQQWQGYLPDLAHYADPQKAFSENGLAKDGSHWVAFNYKPFPSTFWPTNGSTDDVIMRLPPAFYQHEGHDDPSIYWLNLSLVEMSIQSLTAISVPVFNEVHYQIDINGDNKFDTAVEQLVWQSHYFGDASDQAVTPQQYPLGTEFLHSVRYVGVSSTGDIGPSTRFKELRHMKKIRSLDESQIDNRYRRERKEKVDEELPYFVNHHDQGMDNNFGWMLTGFIEDSQGELRPQTHEETMACMGCHSAIGSTIDQTFAFGRKITGKQGWGYINLKGMPDAPSISSNEPEIAEYLRRVGGGDEFRQNQEMQQRWFNADGSLKVEAVAQADVYQLITPSPERALQLNKAYTHLVRTQRFVFGRDASWLPAKNVLKNIDEAIAPLSAEHRVRGWDIRLQWPSSTAPEITQETVAR</sequence>
<keyword evidence="3" id="KW-1185">Reference proteome</keyword>
<feature type="chain" id="PRO_5045062493" description="Lipoprotein" evidence="1">
    <location>
        <begin position="19"/>
        <end position="554"/>
    </location>
</feature>